<dbReference type="EMBL" id="CM047749">
    <property type="protein sequence ID" value="KAJ0011341.1"/>
    <property type="molecule type" value="Genomic_DNA"/>
</dbReference>
<protein>
    <submittedName>
        <fullName evidence="1">Uncharacterized protein</fullName>
    </submittedName>
</protein>
<dbReference type="Proteomes" id="UP001163603">
    <property type="component" value="Chromosome 14"/>
</dbReference>
<accession>A0ACC0X6P9</accession>
<evidence type="ECO:0000313" key="2">
    <source>
        <dbReference type="Proteomes" id="UP001163603"/>
    </source>
</evidence>
<gene>
    <name evidence="1" type="ORF">Pint_34439</name>
</gene>
<comment type="caution">
    <text evidence="1">The sequence shown here is derived from an EMBL/GenBank/DDBJ whole genome shotgun (WGS) entry which is preliminary data.</text>
</comment>
<keyword evidence="2" id="KW-1185">Reference proteome</keyword>
<proteinExistence type="predicted"/>
<reference evidence="2" key="1">
    <citation type="journal article" date="2023" name="G3 (Bethesda)">
        <title>Genome assembly and association tests identify interacting loci associated with vigor, precocity, and sex in interspecific pistachio rootstocks.</title>
        <authorList>
            <person name="Palmer W."/>
            <person name="Jacygrad E."/>
            <person name="Sagayaradj S."/>
            <person name="Cavanaugh K."/>
            <person name="Han R."/>
            <person name="Bertier L."/>
            <person name="Beede B."/>
            <person name="Kafkas S."/>
            <person name="Golino D."/>
            <person name="Preece J."/>
            <person name="Michelmore R."/>
        </authorList>
    </citation>
    <scope>NUCLEOTIDE SEQUENCE [LARGE SCALE GENOMIC DNA]</scope>
</reference>
<organism evidence="1 2">
    <name type="scientific">Pistacia integerrima</name>
    <dbReference type="NCBI Taxonomy" id="434235"/>
    <lineage>
        <taxon>Eukaryota</taxon>
        <taxon>Viridiplantae</taxon>
        <taxon>Streptophyta</taxon>
        <taxon>Embryophyta</taxon>
        <taxon>Tracheophyta</taxon>
        <taxon>Spermatophyta</taxon>
        <taxon>Magnoliopsida</taxon>
        <taxon>eudicotyledons</taxon>
        <taxon>Gunneridae</taxon>
        <taxon>Pentapetalae</taxon>
        <taxon>rosids</taxon>
        <taxon>malvids</taxon>
        <taxon>Sapindales</taxon>
        <taxon>Anacardiaceae</taxon>
        <taxon>Pistacia</taxon>
    </lineage>
</organism>
<evidence type="ECO:0000313" key="1">
    <source>
        <dbReference type="EMBL" id="KAJ0011341.1"/>
    </source>
</evidence>
<name>A0ACC0X6P9_9ROSI</name>
<sequence length="321" mass="36245">MDPAAMEKELVHDFSPFFRIYKEGRVERLMGTEFIPTSVDPKTGVESKDVVVSPKIGLSVRLYAPKLHNRNQKLPLLVYFHGGAFCFMSPFCAIYHNYLNTLVHEANVVAVSVEYRRAPEHPLPAAYDDSWTALKWIASHVNGDGPEDWLNFLADLDNVYLGGESAGGNISHHMGLRYGKQKLEGLKLAGIILVHPYFGGNEPIGAEANDLEKIEFTEMLWRLACPETTGRDDPLFNPLADPNWASLENTRVLVCVAEKDFYRDRGWCYFEKLKESGWEGVVEIMESKGEDHTFHLMNPTSEKALDLLKQIASFINTRPKA</sequence>